<dbReference type="PANTHER" id="PTHR13355">
    <property type="entry name" value="GLUCOSAMINE 6-PHOSPHATE N-ACETYLTRANSFERASE"/>
    <property type="match status" value="1"/>
</dbReference>
<organism evidence="2 3">
    <name type="scientific">Paenibacillus herberti</name>
    <dbReference type="NCBI Taxonomy" id="1619309"/>
    <lineage>
        <taxon>Bacteria</taxon>
        <taxon>Bacillati</taxon>
        <taxon>Bacillota</taxon>
        <taxon>Bacilli</taxon>
        <taxon>Bacillales</taxon>
        <taxon>Paenibacillaceae</taxon>
        <taxon>Paenibacillus</taxon>
    </lineage>
</organism>
<reference evidence="2 3" key="1">
    <citation type="submission" date="2017-07" db="EMBL/GenBank/DDBJ databases">
        <title>Paenibacillus herberti R33 genome sequencing and assembly.</title>
        <authorList>
            <person name="Su W."/>
        </authorList>
    </citation>
    <scope>NUCLEOTIDE SEQUENCE [LARGE SCALE GENOMIC DNA]</scope>
    <source>
        <strain evidence="2 3">R33</strain>
    </source>
</reference>
<dbReference type="Proteomes" id="UP000215145">
    <property type="component" value="Unassembled WGS sequence"/>
</dbReference>
<proteinExistence type="predicted"/>
<gene>
    <name evidence="2" type="ORF">CGZ75_05420</name>
</gene>
<dbReference type="SUPFAM" id="SSF55729">
    <property type="entry name" value="Acyl-CoA N-acyltransferases (Nat)"/>
    <property type="match status" value="1"/>
</dbReference>
<dbReference type="EMBL" id="NMUQ01000001">
    <property type="protein sequence ID" value="OXM16142.1"/>
    <property type="molecule type" value="Genomic_DNA"/>
</dbReference>
<comment type="caution">
    <text evidence="2">The sequence shown here is derived from an EMBL/GenBank/DDBJ whole genome shotgun (WGS) entry which is preliminary data.</text>
</comment>
<accession>A0A229P1Q3</accession>
<dbReference type="OrthoDB" id="9796171at2"/>
<dbReference type="Pfam" id="PF00583">
    <property type="entry name" value="Acetyltransf_1"/>
    <property type="match status" value="1"/>
</dbReference>
<dbReference type="InterPro" id="IPR000182">
    <property type="entry name" value="GNAT_dom"/>
</dbReference>
<dbReference type="Gene3D" id="3.40.630.30">
    <property type="match status" value="1"/>
</dbReference>
<evidence type="ECO:0000313" key="3">
    <source>
        <dbReference type="Proteomes" id="UP000215145"/>
    </source>
</evidence>
<feature type="domain" description="N-acetyltransferase" evidence="1">
    <location>
        <begin position="6"/>
        <end position="150"/>
    </location>
</feature>
<dbReference type="AlphaFoldDB" id="A0A229P1Q3"/>
<protein>
    <submittedName>
        <fullName evidence="2">GNAT family N-acetyltransferase</fullName>
    </submittedName>
</protein>
<dbReference type="PANTHER" id="PTHR13355:SF11">
    <property type="entry name" value="GLUCOSAMINE 6-PHOSPHATE N-ACETYLTRANSFERASE"/>
    <property type="match status" value="1"/>
</dbReference>
<dbReference type="PROSITE" id="PS51186">
    <property type="entry name" value="GNAT"/>
    <property type="match status" value="1"/>
</dbReference>
<dbReference type="GO" id="GO:0004343">
    <property type="term" value="F:glucosamine 6-phosphate N-acetyltransferase activity"/>
    <property type="evidence" value="ECO:0007669"/>
    <property type="project" value="TreeGrafter"/>
</dbReference>
<sequence length="150" mass="16365">MNALLQAVEVTTQEQLDQCLAIRREVFVGEQGVSPDEEWDHYDESPQSCTHILLLDEGIPVGTGRLKPFGDGNAKLQRIAVLASCRGKGAGSHIVRAMEEAARKAGFKGSILDAQCQAEPFYAKLGYEPVSPDIFLDAGIPHIRMGRSWA</sequence>
<evidence type="ECO:0000313" key="2">
    <source>
        <dbReference type="EMBL" id="OXM16142.1"/>
    </source>
</evidence>
<dbReference type="CDD" id="cd04301">
    <property type="entry name" value="NAT_SF"/>
    <property type="match status" value="1"/>
</dbReference>
<keyword evidence="3" id="KW-1185">Reference proteome</keyword>
<keyword evidence="2" id="KW-0808">Transferase</keyword>
<name>A0A229P1Q3_9BACL</name>
<dbReference type="InterPro" id="IPR016181">
    <property type="entry name" value="Acyl_CoA_acyltransferase"/>
</dbReference>
<evidence type="ECO:0000259" key="1">
    <source>
        <dbReference type="PROSITE" id="PS51186"/>
    </source>
</evidence>
<dbReference type="InterPro" id="IPR039143">
    <property type="entry name" value="GNPNAT1-like"/>
</dbReference>